<reference evidence="4 5" key="1">
    <citation type="journal article" date="2019" name="Int. J. Syst. Evol. Microbiol.">
        <title>The Global Catalogue of Microorganisms (GCM) 10K type strain sequencing project: providing services to taxonomists for standard genome sequencing and annotation.</title>
        <authorList>
            <consortium name="The Broad Institute Genomics Platform"/>
            <consortium name="The Broad Institute Genome Sequencing Center for Infectious Disease"/>
            <person name="Wu L."/>
            <person name="Ma J."/>
        </authorList>
    </citation>
    <scope>NUCLEOTIDE SEQUENCE [LARGE SCALE GENOMIC DNA]</scope>
    <source>
        <strain evidence="4 5">JCM 6835</strain>
    </source>
</reference>
<comment type="caution">
    <text evidence="4">The sequence shown here is derived from an EMBL/GenBank/DDBJ whole genome shotgun (WGS) entry which is preliminary data.</text>
</comment>
<sequence>MEKPSPPEESSGAPPTASPASPPPPAGPAGPRASRLTTIVLIVSLVLVVLTAGVLGTVAVLMTRNPDSPLFGGKPLTRLGQPIYFAPVEDQKAAPCPGEKVALSLDRTVCYFLSDAVAVSAVQEIETVKEKDGYGVRIAVAPAFRDALAALLKERVDQQIAIMVGQNESATVLAAPTVAQTMSGDSLSIAGFTKEKADELVRAMLGASGPTSPAPSSPATEPGTGTVQPGTGTTPPGTGPTPPGTGTTQPGTGPTPPGTGTTQPGTGATPGSGGTPPGTGATPPGTGTGTTGTGRDNGAPTGGPQSTGSSLSAGGEKKYADCAQAKAAGYGGPYQKGRHPQYHWYADKDRDGFACDPQDG</sequence>
<name>A0ABN3REZ7_9ACTN</name>
<feature type="compositionally biased region" description="Gly residues" evidence="1">
    <location>
        <begin position="268"/>
        <end position="277"/>
    </location>
</feature>
<feature type="transmembrane region" description="Helical" evidence="2">
    <location>
        <begin position="39"/>
        <end position="62"/>
    </location>
</feature>
<evidence type="ECO:0000256" key="2">
    <source>
        <dbReference type="SAM" id="Phobius"/>
    </source>
</evidence>
<dbReference type="SMART" id="SM00894">
    <property type="entry name" value="Excalibur"/>
    <property type="match status" value="1"/>
</dbReference>
<evidence type="ECO:0000259" key="3">
    <source>
        <dbReference type="SMART" id="SM00894"/>
    </source>
</evidence>
<protein>
    <recommendedName>
        <fullName evidence="3">Excalibur calcium-binding domain-containing protein</fullName>
    </recommendedName>
</protein>
<feature type="compositionally biased region" description="Pro residues" evidence="1">
    <location>
        <begin position="16"/>
        <end position="28"/>
    </location>
</feature>
<dbReference type="Proteomes" id="UP001501666">
    <property type="component" value="Unassembled WGS sequence"/>
</dbReference>
<feature type="compositionally biased region" description="Low complexity" evidence="1">
    <location>
        <begin position="217"/>
        <end position="236"/>
    </location>
</feature>
<dbReference type="Gene3D" id="3.30.1360.200">
    <property type="match status" value="1"/>
</dbReference>
<feature type="region of interest" description="Disordered" evidence="1">
    <location>
        <begin position="1"/>
        <end position="31"/>
    </location>
</feature>
<feature type="region of interest" description="Disordered" evidence="1">
    <location>
        <begin position="206"/>
        <end position="360"/>
    </location>
</feature>
<evidence type="ECO:0000313" key="5">
    <source>
        <dbReference type="Proteomes" id="UP001501666"/>
    </source>
</evidence>
<gene>
    <name evidence="4" type="ORF">GCM10010412_017260</name>
</gene>
<dbReference type="EMBL" id="BAAATE010000003">
    <property type="protein sequence ID" value="GAA2651031.1"/>
    <property type="molecule type" value="Genomic_DNA"/>
</dbReference>
<keyword evidence="2" id="KW-0472">Membrane</keyword>
<feature type="compositionally biased region" description="Low complexity" evidence="1">
    <location>
        <begin position="244"/>
        <end position="267"/>
    </location>
</feature>
<keyword evidence="5" id="KW-1185">Reference proteome</keyword>
<accession>A0ABN3REZ7</accession>
<dbReference type="Pfam" id="PF05901">
    <property type="entry name" value="Excalibur"/>
    <property type="match status" value="1"/>
</dbReference>
<feature type="compositionally biased region" description="Polar residues" evidence="1">
    <location>
        <begin position="303"/>
        <end position="312"/>
    </location>
</feature>
<keyword evidence="2" id="KW-0812">Transmembrane</keyword>
<proteinExistence type="predicted"/>
<feature type="domain" description="Excalibur calcium-binding" evidence="3">
    <location>
        <begin position="318"/>
        <end position="356"/>
    </location>
</feature>
<organism evidence="4 5">
    <name type="scientific">Nonomuraea recticatena</name>
    <dbReference type="NCBI Taxonomy" id="46178"/>
    <lineage>
        <taxon>Bacteria</taxon>
        <taxon>Bacillati</taxon>
        <taxon>Actinomycetota</taxon>
        <taxon>Actinomycetes</taxon>
        <taxon>Streptosporangiales</taxon>
        <taxon>Streptosporangiaceae</taxon>
        <taxon>Nonomuraea</taxon>
    </lineage>
</organism>
<dbReference type="InterPro" id="IPR008613">
    <property type="entry name" value="Excalibur_Ca-bd_domain"/>
</dbReference>
<keyword evidence="2" id="KW-1133">Transmembrane helix</keyword>
<evidence type="ECO:0000256" key="1">
    <source>
        <dbReference type="SAM" id="MobiDB-lite"/>
    </source>
</evidence>
<dbReference type="RefSeq" id="WP_346144794.1">
    <property type="nucleotide sequence ID" value="NZ_BAAATE010000003.1"/>
</dbReference>
<evidence type="ECO:0000313" key="4">
    <source>
        <dbReference type="EMBL" id="GAA2651031.1"/>
    </source>
</evidence>